<feature type="region of interest" description="Disordered" evidence="1">
    <location>
        <begin position="122"/>
        <end position="141"/>
    </location>
</feature>
<proteinExistence type="predicted"/>
<dbReference type="Proteomes" id="UP000054481">
    <property type="component" value="Unassembled WGS sequence"/>
</dbReference>
<name>A0A0F8A5K4_9HYPO</name>
<keyword evidence="2" id="KW-0732">Signal</keyword>
<reference evidence="3 4" key="1">
    <citation type="journal article" date="2014" name="Genome Biol. Evol.">
        <title>Comparative genomics and transcriptomics analyses reveal divergent lifestyle features of nematode endoparasitic fungus Hirsutella minnesotensis.</title>
        <authorList>
            <person name="Lai Y."/>
            <person name="Liu K."/>
            <person name="Zhang X."/>
            <person name="Zhang X."/>
            <person name="Li K."/>
            <person name="Wang N."/>
            <person name="Shu C."/>
            <person name="Wu Y."/>
            <person name="Wang C."/>
            <person name="Bushley K.E."/>
            <person name="Xiang M."/>
            <person name="Liu X."/>
        </authorList>
    </citation>
    <scope>NUCLEOTIDE SEQUENCE [LARGE SCALE GENOMIC DNA]</scope>
    <source>
        <strain evidence="3 4">3608</strain>
    </source>
</reference>
<organism evidence="3 4">
    <name type="scientific">Hirsutella minnesotensis 3608</name>
    <dbReference type="NCBI Taxonomy" id="1043627"/>
    <lineage>
        <taxon>Eukaryota</taxon>
        <taxon>Fungi</taxon>
        <taxon>Dikarya</taxon>
        <taxon>Ascomycota</taxon>
        <taxon>Pezizomycotina</taxon>
        <taxon>Sordariomycetes</taxon>
        <taxon>Hypocreomycetidae</taxon>
        <taxon>Hypocreales</taxon>
        <taxon>Ophiocordycipitaceae</taxon>
        <taxon>Hirsutella</taxon>
    </lineage>
</organism>
<protein>
    <submittedName>
        <fullName evidence="3">Uncharacterized protein</fullName>
    </submittedName>
</protein>
<accession>A0A0F8A5K4</accession>
<sequence>MVALKRLAMIFACVIFTGAQARTLPTYPEIMNHTLNHPMNHTGQHVPGKTPRLPMGGRRFMRPFNVSRIGRAQLGKLPRISRPGAPSVNLNGFDFRLRNSTVKNAAAKNATEIPVPKVTLQNGTLDAKDGQPTTSDGKKTPDCIVPKSKTWYRFVRFIVETWRAIIVPIPQDSWNDVLPPEC</sequence>
<dbReference type="EMBL" id="KQ030517">
    <property type="protein sequence ID" value="KJZ75484.1"/>
    <property type="molecule type" value="Genomic_DNA"/>
</dbReference>
<gene>
    <name evidence="3" type="ORF">HIM_05180</name>
</gene>
<dbReference type="AlphaFoldDB" id="A0A0F8A5K4"/>
<evidence type="ECO:0000313" key="4">
    <source>
        <dbReference type="Proteomes" id="UP000054481"/>
    </source>
</evidence>
<feature type="chain" id="PRO_5002526329" evidence="2">
    <location>
        <begin position="22"/>
        <end position="182"/>
    </location>
</feature>
<feature type="signal peptide" evidence="2">
    <location>
        <begin position="1"/>
        <end position="21"/>
    </location>
</feature>
<keyword evidence="4" id="KW-1185">Reference proteome</keyword>
<evidence type="ECO:0000256" key="2">
    <source>
        <dbReference type="SAM" id="SignalP"/>
    </source>
</evidence>
<evidence type="ECO:0000256" key="1">
    <source>
        <dbReference type="SAM" id="MobiDB-lite"/>
    </source>
</evidence>
<evidence type="ECO:0000313" key="3">
    <source>
        <dbReference type="EMBL" id="KJZ75484.1"/>
    </source>
</evidence>